<dbReference type="SUPFAM" id="SSF53335">
    <property type="entry name" value="S-adenosyl-L-methionine-dependent methyltransferases"/>
    <property type="match status" value="1"/>
</dbReference>
<reference evidence="1 2" key="1">
    <citation type="submission" date="2023-07" db="EMBL/GenBank/DDBJ databases">
        <title>Sorghum-associated microbial communities from plants grown in Nebraska, USA.</title>
        <authorList>
            <person name="Schachtman D."/>
        </authorList>
    </citation>
    <scope>NUCLEOTIDE SEQUENCE [LARGE SCALE GENOMIC DNA]</scope>
    <source>
        <strain evidence="1 2">2980</strain>
    </source>
</reference>
<name>A0ABU1SD21_9MICO</name>
<gene>
    <name evidence="1" type="ORF">J2Y69_002111</name>
</gene>
<dbReference type="GO" id="GO:0032259">
    <property type="term" value="P:methylation"/>
    <property type="evidence" value="ECO:0007669"/>
    <property type="project" value="UniProtKB-KW"/>
</dbReference>
<proteinExistence type="predicted"/>
<dbReference type="RefSeq" id="WP_310020385.1">
    <property type="nucleotide sequence ID" value="NZ_JAVDUM010000009.1"/>
</dbReference>
<dbReference type="Proteomes" id="UP001259347">
    <property type="component" value="Unassembled WGS sequence"/>
</dbReference>
<dbReference type="EMBL" id="JAVDUM010000009">
    <property type="protein sequence ID" value="MDR6867507.1"/>
    <property type="molecule type" value="Genomic_DNA"/>
</dbReference>
<protein>
    <submittedName>
        <fullName evidence="1">DNA (Cytosine-5)-methyltransferase 1</fullName>
        <ecNumber evidence="1">2.1.1.37</ecNumber>
    </submittedName>
</protein>
<sequence>MLDLFCGAGGAAVGYYRAGFDVVGVDIDPQPDYPFRFIQGDATQLVQDRLEGCFHFRRCSRPCLGSVAAIHMSCPCQGYTALTTGTNAGRTAKPKLVEQMREWANSTGLPYVIENVMGSDVRRDLTLCGEMFGLDVIRHRYFEVSGFQARPPAHVPHRGRVRGWRHGQFFDGPYYAVYGDGGGKGTVVEWQAAMGIDWTQNRHSIAEAIPPAYTEHIGRQLMDQMVRRAA</sequence>
<evidence type="ECO:0000313" key="2">
    <source>
        <dbReference type="Proteomes" id="UP001259347"/>
    </source>
</evidence>
<keyword evidence="2" id="KW-1185">Reference proteome</keyword>
<comment type="caution">
    <text evidence="1">The sequence shown here is derived from an EMBL/GenBank/DDBJ whole genome shotgun (WGS) entry which is preliminary data.</text>
</comment>
<accession>A0ABU1SD21</accession>
<evidence type="ECO:0000313" key="1">
    <source>
        <dbReference type="EMBL" id="MDR6867507.1"/>
    </source>
</evidence>
<keyword evidence="1" id="KW-0808">Transferase</keyword>
<organism evidence="1 2">
    <name type="scientific">Microbacterium resistens</name>
    <dbReference type="NCBI Taxonomy" id="156977"/>
    <lineage>
        <taxon>Bacteria</taxon>
        <taxon>Bacillati</taxon>
        <taxon>Actinomycetota</taxon>
        <taxon>Actinomycetes</taxon>
        <taxon>Micrococcales</taxon>
        <taxon>Microbacteriaceae</taxon>
        <taxon>Microbacterium</taxon>
    </lineage>
</organism>
<dbReference type="Gene3D" id="3.40.50.150">
    <property type="entry name" value="Vaccinia Virus protein VP39"/>
    <property type="match status" value="1"/>
</dbReference>
<dbReference type="InterPro" id="IPR029063">
    <property type="entry name" value="SAM-dependent_MTases_sf"/>
</dbReference>
<keyword evidence="1" id="KW-0489">Methyltransferase</keyword>
<dbReference type="EC" id="2.1.1.37" evidence="1"/>
<dbReference type="GO" id="GO:0003886">
    <property type="term" value="F:DNA (cytosine-5-)-methyltransferase activity"/>
    <property type="evidence" value="ECO:0007669"/>
    <property type="project" value="UniProtKB-EC"/>
</dbReference>